<gene>
    <name evidence="1" type="ORF">EV193_101650</name>
</gene>
<protein>
    <recommendedName>
        <fullName evidence="3">Condensation domain-containing protein</fullName>
    </recommendedName>
</protein>
<evidence type="ECO:0000313" key="2">
    <source>
        <dbReference type="Proteomes" id="UP000294257"/>
    </source>
</evidence>
<organism evidence="1 2">
    <name type="scientific">Herbihabitans rhizosphaerae</name>
    <dbReference type="NCBI Taxonomy" id="1872711"/>
    <lineage>
        <taxon>Bacteria</taxon>
        <taxon>Bacillati</taxon>
        <taxon>Actinomycetota</taxon>
        <taxon>Actinomycetes</taxon>
        <taxon>Pseudonocardiales</taxon>
        <taxon>Pseudonocardiaceae</taxon>
        <taxon>Herbihabitans</taxon>
    </lineage>
</organism>
<reference evidence="1 2" key="1">
    <citation type="submission" date="2019-02" db="EMBL/GenBank/DDBJ databases">
        <title>Genomic Encyclopedia of Type Strains, Phase IV (KMG-IV): sequencing the most valuable type-strain genomes for metagenomic binning, comparative biology and taxonomic classification.</title>
        <authorList>
            <person name="Goeker M."/>
        </authorList>
    </citation>
    <scope>NUCLEOTIDE SEQUENCE [LARGE SCALE GENOMIC DNA]</scope>
    <source>
        <strain evidence="1 2">DSM 101727</strain>
    </source>
</reference>
<evidence type="ECO:0008006" key="3">
    <source>
        <dbReference type="Google" id="ProtNLM"/>
    </source>
</evidence>
<comment type="caution">
    <text evidence="1">The sequence shown here is derived from an EMBL/GenBank/DDBJ whole genome shotgun (WGS) entry which is preliminary data.</text>
</comment>
<dbReference type="AlphaFoldDB" id="A0A4Q7L800"/>
<dbReference type="RefSeq" id="WP_130342413.1">
    <property type="nucleotide sequence ID" value="NZ_SGWQ01000001.1"/>
</dbReference>
<dbReference type="Proteomes" id="UP000294257">
    <property type="component" value="Unassembled WGS sequence"/>
</dbReference>
<proteinExistence type="predicted"/>
<dbReference type="OrthoDB" id="3613699at2"/>
<sequence length="357" mass="37472">MRDADAFRRASATVGWYGDPTVSWSILLVARLTEPVDPTPVRRRLAAAAREHPGLGPEPTVHLTQSHDEFLKLRNDFASEPYAGGKPLVRVAVCADEPAVLLAAHHGALDGLGLLALLGRALDVEVRTGVTGVSDRSTTAPFPLSAARRATEAIFTPPARIQPSGHALAGDVFAAHNGSRAPVGSAALTAAASAATRSWNSARGGAQSRVVAAVGASRRAGDDLLPEHRSTFLRLRLPGDTTTTQRIREMLASQPTEPDFPARSSAPARALIRLLAPRLGSTFLASNLGPVSAGDTVRSLEFYPEASGRSGVAFGAATVADTTTITVRARGRDFDDASARALLDEVVRALHTELAAR</sequence>
<evidence type="ECO:0000313" key="1">
    <source>
        <dbReference type="EMBL" id="RZS44771.1"/>
    </source>
</evidence>
<accession>A0A4Q7L800</accession>
<dbReference type="EMBL" id="SGWQ01000001">
    <property type="protein sequence ID" value="RZS44771.1"/>
    <property type="molecule type" value="Genomic_DNA"/>
</dbReference>
<keyword evidence="2" id="KW-1185">Reference proteome</keyword>
<name>A0A4Q7L800_9PSEU</name>